<dbReference type="AlphaFoldDB" id="A0A1S7RVX8"/>
<dbReference type="EMBL" id="FBWC01000027">
    <property type="protein sequence ID" value="CUX57918.1"/>
    <property type="molecule type" value="Genomic_DNA"/>
</dbReference>
<organism evidence="2">
    <name type="scientific">Agrobacterium tumefaciens str. Kerr 14</name>
    <dbReference type="NCBI Taxonomy" id="1183424"/>
    <lineage>
        <taxon>Bacteria</taxon>
        <taxon>Pseudomonadati</taxon>
        <taxon>Pseudomonadota</taxon>
        <taxon>Alphaproteobacteria</taxon>
        <taxon>Hyphomicrobiales</taxon>
        <taxon>Rhizobiaceae</taxon>
        <taxon>Rhizobium/Agrobacterium group</taxon>
        <taxon>Agrobacterium</taxon>
        <taxon>Agrobacterium tumefaciens complex</taxon>
    </lineage>
</organism>
<feature type="coiled-coil region" evidence="1">
    <location>
        <begin position="238"/>
        <end position="265"/>
    </location>
</feature>
<reference evidence="2" key="1">
    <citation type="submission" date="2016-01" db="EMBL/GenBank/DDBJ databases">
        <authorList>
            <person name="Oliw E.H."/>
        </authorList>
    </citation>
    <scope>NUCLEOTIDE SEQUENCE [LARGE SCALE GENOMIC DNA]</scope>
    <source>
        <strain evidence="2">Kerr 14</strain>
    </source>
</reference>
<evidence type="ECO:0000313" key="2">
    <source>
        <dbReference type="EMBL" id="CUX57918.1"/>
    </source>
</evidence>
<dbReference type="RefSeq" id="WP_244557216.1">
    <property type="nucleotide sequence ID" value="NZ_LT009731.1"/>
</dbReference>
<dbReference type="Pfam" id="PF10123">
    <property type="entry name" value="Mu-like_Pro"/>
    <property type="match status" value="1"/>
</dbReference>
<keyword evidence="1" id="KW-0175">Coiled coil</keyword>
<accession>A0A1S7RVX8</accession>
<protein>
    <submittedName>
        <fullName evidence="2">Mu-like prophage I protein</fullName>
    </submittedName>
</protein>
<dbReference type="PIRSF" id="PIRSF016624">
    <property type="entry name" value="Mu_prophg_I"/>
    <property type="match status" value="1"/>
</dbReference>
<gene>
    <name evidence="2" type="ORF">AGR4C_Lc50134</name>
</gene>
<name>A0A1S7RVX8_AGRTU</name>
<dbReference type="InterPro" id="IPR012106">
    <property type="entry name" value="Phage_Mu_Gp1"/>
</dbReference>
<sequence>MRNLISTTVVALHSASAVPVSTHIVALQSAAAVPEWLHVLPTGRFSGVDGRGPYVLDNADALISAFNAEGKKLPVDENHSTDLAAKQGFSAPARGWLTALERRDDGVWAKVEWTPDGLAMMQGKAYGYISPVFTHSAKAPFAVHKLLRVALTNDPNLNLKSLHSQNLETTMDLEALRKALGLPETADEAAILAALTAAHSAQTAHAALMSKLAEVAGVEVSVGADALVTALQAKTKPATGIEQENANLKAEVKALNTRVETLITDSAKEKATTVVDAAIAKMQIVPSLREHFIARHMKNPTEVEAELKVMPSLNAGGLGNRQPPAEGETATSDELTVAALMGVDQEAFKKEHKALFGKDM</sequence>
<evidence type="ECO:0000256" key="1">
    <source>
        <dbReference type="SAM" id="Coils"/>
    </source>
</evidence>
<dbReference type="Proteomes" id="UP000191897">
    <property type="component" value="Unassembled WGS sequence"/>
</dbReference>
<proteinExistence type="predicted"/>